<dbReference type="InterPro" id="IPR013149">
    <property type="entry name" value="ADH-like_C"/>
</dbReference>
<name>A0A137P911_CONC2</name>
<sequence length="336" mass="36325">MPLQVQFYKNDKFEDIKAVDVPKPSLNADDEALVKINLSAINATDLEIIHGAPGLEPSSYPATPGFEGVGIVEKVGKNVNRVKVGQRVVILPGIGDDYMSVVGTWSAYGVYKEYILFPVPDEISDEVASQATSNPVTAYGILDKLNAPKGEYIVQSAAASSLGRVIIGFAKARGLKTINLVRRKEQIDDLKAIGADVVLNTEDGTDIVEEIKKITNGKGAYGAIDAVGGDLAFKLSQVVRDDGTVILYSILGGEQVNVSGADLLLRHISYTGFLFPKYFEDIGRDKFYETVSKVFDLFANEVKPLPSKIYPAENVSDALHQTLSPNKGEKILLAFA</sequence>
<dbReference type="CDD" id="cd05282">
    <property type="entry name" value="ETR_like"/>
    <property type="match status" value="1"/>
</dbReference>
<dbReference type="OMA" id="IDIMECL"/>
<dbReference type="SUPFAM" id="SSF50129">
    <property type="entry name" value="GroES-like"/>
    <property type="match status" value="1"/>
</dbReference>
<protein>
    <submittedName>
        <fullName evidence="4">NAD(P)-binding protein</fullName>
    </submittedName>
</protein>
<dbReference type="SUPFAM" id="SSF51735">
    <property type="entry name" value="NAD(P)-binding Rossmann-fold domains"/>
    <property type="match status" value="1"/>
</dbReference>
<reference evidence="4 5" key="1">
    <citation type="journal article" date="2015" name="Genome Biol. Evol.">
        <title>Phylogenomic analyses indicate that early fungi evolved digesting cell walls of algal ancestors of land plants.</title>
        <authorList>
            <person name="Chang Y."/>
            <person name="Wang S."/>
            <person name="Sekimoto S."/>
            <person name="Aerts A.L."/>
            <person name="Choi C."/>
            <person name="Clum A."/>
            <person name="LaButti K.M."/>
            <person name="Lindquist E.A."/>
            <person name="Yee Ngan C."/>
            <person name="Ohm R.A."/>
            <person name="Salamov A.A."/>
            <person name="Grigoriev I.V."/>
            <person name="Spatafora J.W."/>
            <person name="Berbee M.L."/>
        </authorList>
    </citation>
    <scope>NUCLEOTIDE SEQUENCE [LARGE SCALE GENOMIC DNA]</scope>
    <source>
        <strain evidence="4 5">NRRL 28638</strain>
    </source>
</reference>
<organism evidence="4 5">
    <name type="scientific">Conidiobolus coronatus (strain ATCC 28846 / CBS 209.66 / NRRL 28638)</name>
    <name type="common">Delacroixia coronata</name>
    <dbReference type="NCBI Taxonomy" id="796925"/>
    <lineage>
        <taxon>Eukaryota</taxon>
        <taxon>Fungi</taxon>
        <taxon>Fungi incertae sedis</taxon>
        <taxon>Zoopagomycota</taxon>
        <taxon>Entomophthoromycotina</taxon>
        <taxon>Entomophthoromycetes</taxon>
        <taxon>Entomophthorales</taxon>
        <taxon>Ancylistaceae</taxon>
        <taxon>Conidiobolus</taxon>
    </lineage>
</organism>
<evidence type="ECO:0000256" key="2">
    <source>
        <dbReference type="ARBA" id="ARBA00023002"/>
    </source>
</evidence>
<dbReference type="Pfam" id="PF08240">
    <property type="entry name" value="ADH_N"/>
    <property type="match status" value="1"/>
</dbReference>
<dbReference type="STRING" id="796925.A0A137P911"/>
<feature type="domain" description="Enoyl reductase (ER)" evidence="3">
    <location>
        <begin position="11"/>
        <end position="333"/>
    </location>
</feature>
<dbReference type="EMBL" id="KQ964474">
    <property type="protein sequence ID" value="KXN71462.1"/>
    <property type="molecule type" value="Genomic_DNA"/>
</dbReference>
<accession>A0A137P911</accession>
<dbReference type="Gene3D" id="3.40.50.720">
    <property type="entry name" value="NAD(P)-binding Rossmann-like Domain"/>
    <property type="match status" value="1"/>
</dbReference>
<dbReference type="SMART" id="SM00829">
    <property type="entry name" value="PKS_ER"/>
    <property type="match status" value="1"/>
</dbReference>
<proteinExistence type="predicted"/>
<dbReference type="OrthoDB" id="449487at2759"/>
<evidence type="ECO:0000259" key="3">
    <source>
        <dbReference type="SMART" id="SM00829"/>
    </source>
</evidence>
<gene>
    <name evidence="4" type="ORF">CONCODRAFT_16862</name>
</gene>
<evidence type="ECO:0000313" key="4">
    <source>
        <dbReference type="EMBL" id="KXN71462.1"/>
    </source>
</evidence>
<dbReference type="PANTHER" id="PTHR48106">
    <property type="entry name" value="QUINONE OXIDOREDUCTASE PIG3-RELATED"/>
    <property type="match status" value="1"/>
</dbReference>
<dbReference type="GO" id="GO:0070402">
    <property type="term" value="F:NADPH binding"/>
    <property type="evidence" value="ECO:0007669"/>
    <property type="project" value="TreeGrafter"/>
</dbReference>
<keyword evidence="5" id="KW-1185">Reference proteome</keyword>
<dbReference type="InterPro" id="IPR013154">
    <property type="entry name" value="ADH-like_N"/>
</dbReference>
<dbReference type="Gene3D" id="3.90.180.10">
    <property type="entry name" value="Medium-chain alcohol dehydrogenases, catalytic domain"/>
    <property type="match status" value="1"/>
</dbReference>
<keyword evidence="1" id="KW-0521">NADP</keyword>
<dbReference type="PANTHER" id="PTHR48106:SF2">
    <property type="entry name" value="ZN2+-BINDING DEHYDROGENASE"/>
    <property type="match status" value="1"/>
</dbReference>
<dbReference type="Proteomes" id="UP000070444">
    <property type="component" value="Unassembled WGS sequence"/>
</dbReference>
<evidence type="ECO:0000313" key="5">
    <source>
        <dbReference type="Proteomes" id="UP000070444"/>
    </source>
</evidence>
<evidence type="ECO:0000256" key="1">
    <source>
        <dbReference type="ARBA" id="ARBA00022857"/>
    </source>
</evidence>
<dbReference type="InterPro" id="IPR020843">
    <property type="entry name" value="ER"/>
</dbReference>
<dbReference type="Pfam" id="PF00107">
    <property type="entry name" value="ADH_zinc_N"/>
    <property type="match status" value="1"/>
</dbReference>
<keyword evidence="2" id="KW-0560">Oxidoreductase</keyword>
<dbReference type="InterPro" id="IPR036291">
    <property type="entry name" value="NAD(P)-bd_dom_sf"/>
</dbReference>
<dbReference type="GO" id="GO:0016651">
    <property type="term" value="F:oxidoreductase activity, acting on NAD(P)H"/>
    <property type="evidence" value="ECO:0007669"/>
    <property type="project" value="TreeGrafter"/>
</dbReference>
<dbReference type="AlphaFoldDB" id="A0A137P911"/>
<dbReference type="InterPro" id="IPR011032">
    <property type="entry name" value="GroES-like_sf"/>
</dbReference>